<dbReference type="AlphaFoldDB" id="A0A7U2I403"/>
<evidence type="ECO:0000313" key="3">
    <source>
        <dbReference type="EMBL" id="QRD00950.1"/>
    </source>
</evidence>
<accession>A0A7U2I403</accession>
<dbReference type="Proteomes" id="UP000663193">
    <property type="component" value="Chromosome 11"/>
</dbReference>
<evidence type="ECO:0000256" key="2">
    <source>
        <dbReference type="SAM" id="Phobius"/>
    </source>
</evidence>
<keyword evidence="2" id="KW-0812">Transmembrane</keyword>
<proteinExistence type="predicted"/>
<keyword evidence="4" id="KW-1185">Reference proteome</keyword>
<sequence length="205" mass="22071">MRDEDDTRSLVNAGVTDTIQALWRRPSEPYIRLYQLGYAGVLIEAAEIYLQTLTLMIFSAENGKKGMAAETNVPGPTPTNLSPGSISIMPFPPSAPALPSSLRPATTAGISLGAISGAAILIALMICVCKWRRDRNQARATDTNQEVTTPRHSAELQGDEEKGNGASELETQEAICELPSPVPESEAASTWKGRRGLEDELISVY</sequence>
<dbReference type="EMBL" id="CP069033">
    <property type="protein sequence ID" value="QRD00950.1"/>
    <property type="molecule type" value="Genomic_DNA"/>
</dbReference>
<feature type="compositionally biased region" description="Polar residues" evidence="1">
    <location>
        <begin position="138"/>
        <end position="151"/>
    </location>
</feature>
<feature type="region of interest" description="Disordered" evidence="1">
    <location>
        <begin position="138"/>
        <end position="193"/>
    </location>
</feature>
<evidence type="ECO:0000313" key="4">
    <source>
        <dbReference type="Proteomes" id="UP000663193"/>
    </source>
</evidence>
<feature type="transmembrane region" description="Helical" evidence="2">
    <location>
        <begin position="108"/>
        <end position="129"/>
    </location>
</feature>
<protein>
    <submittedName>
        <fullName evidence="3">Uncharacterized protein</fullName>
    </submittedName>
</protein>
<keyword evidence="2" id="KW-1133">Transmembrane helix</keyword>
<keyword evidence="2" id="KW-0472">Membrane</keyword>
<evidence type="ECO:0000256" key="1">
    <source>
        <dbReference type="SAM" id="MobiDB-lite"/>
    </source>
</evidence>
<dbReference type="VEuPathDB" id="FungiDB:JI435_438730"/>
<name>A0A7U2I403_PHANO</name>
<reference evidence="4" key="1">
    <citation type="journal article" date="2021" name="BMC Genomics">
        <title>Chromosome-level genome assembly and manually-curated proteome of model necrotroph Parastagonospora nodorum Sn15 reveals a genome-wide trove of candidate effector homologs, and redundancy of virulence-related functions within an accessory chromosome.</title>
        <authorList>
            <person name="Bertazzoni S."/>
            <person name="Jones D.A.B."/>
            <person name="Phan H.T."/>
            <person name="Tan K.-C."/>
            <person name="Hane J.K."/>
        </authorList>
    </citation>
    <scope>NUCLEOTIDE SEQUENCE [LARGE SCALE GENOMIC DNA]</scope>
    <source>
        <strain evidence="4">SN15 / ATCC MYA-4574 / FGSC 10173)</strain>
    </source>
</reference>
<gene>
    <name evidence="3" type="ORF">JI435_438730</name>
</gene>
<organism evidence="3 4">
    <name type="scientific">Phaeosphaeria nodorum (strain SN15 / ATCC MYA-4574 / FGSC 10173)</name>
    <name type="common">Glume blotch fungus</name>
    <name type="synonym">Parastagonospora nodorum</name>
    <dbReference type="NCBI Taxonomy" id="321614"/>
    <lineage>
        <taxon>Eukaryota</taxon>
        <taxon>Fungi</taxon>
        <taxon>Dikarya</taxon>
        <taxon>Ascomycota</taxon>
        <taxon>Pezizomycotina</taxon>
        <taxon>Dothideomycetes</taxon>
        <taxon>Pleosporomycetidae</taxon>
        <taxon>Pleosporales</taxon>
        <taxon>Pleosporineae</taxon>
        <taxon>Phaeosphaeriaceae</taxon>
        <taxon>Parastagonospora</taxon>
    </lineage>
</organism>